<dbReference type="Proteomes" id="UP001631957">
    <property type="component" value="Unassembled WGS sequence"/>
</dbReference>
<name>A0ABW9HKY4_9ACTN</name>
<reference evidence="2 3" key="1">
    <citation type="submission" date="2024-12" db="EMBL/GenBank/DDBJ databases">
        <title>Forecasting of Potato common scab and diversities of Pathogenic streptomyces spp. in china.</title>
        <authorList>
            <person name="Handique U."/>
            <person name="Wu J."/>
        </authorList>
    </citation>
    <scope>NUCLEOTIDE SEQUENCE [LARGE SCALE GENOMIC DNA]</scope>
    <source>
        <strain evidence="2 3">ZRIMU1530</strain>
    </source>
</reference>
<evidence type="ECO:0000313" key="3">
    <source>
        <dbReference type="Proteomes" id="UP001631957"/>
    </source>
</evidence>
<gene>
    <name evidence="2" type="ORF">ACKI18_08400</name>
</gene>
<proteinExistence type="predicted"/>
<comment type="caution">
    <text evidence="2">The sequence shown here is derived from an EMBL/GenBank/DDBJ whole genome shotgun (WGS) entry which is preliminary data.</text>
</comment>
<evidence type="ECO:0000256" key="1">
    <source>
        <dbReference type="SAM" id="MobiDB-lite"/>
    </source>
</evidence>
<evidence type="ECO:0000313" key="2">
    <source>
        <dbReference type="EMBL" id="MFM9608729.1"/>
    </source>
</evidence>
<accession>A0ABW9HKY4</accession>
<sequence>MPRLILAPEPAPDAERRTNKSRLRGRRRVLTVAKVLLALLGGVIAGTSPAFAQTPPGSCTHT</sequence>
<feature type="region of interest" description="Disordered" evidence="1">
    <location>
        <begin position="1"/>
        <end position="22"/>
    </location>
</feature>
<protein>
    <submittedName>
        <fullName evidence="2">Uncharacterized protein</fullName>
    </submittedName>
</protein>
<keyword evidence="3" id="KW-1185">Reference proteome</keyword>
<dbReference type="RefSeq" id="WP_109361088.1">
    <property type="nucleotide sequence ID" value="NZ_JBJVNI010000004.1"/>
</dbReference>
<organism evidence="2 3">
    <name type="scientific">Streptomyces niveiscabiei</name>
    <dbReference type="NCBI Taxonomy" id="164115"/>
    <lineage>
        <taxon>Bacteria</taxon>
        <taxon>Bacillati</taxon>
        <taxon>Actinomycetota</taxon>
        <taxon>Actinomycetes</taxon>
        <taxon>Kitasatosporales</taxon>
        <taxon>Streptomycetaceae</taxon>
        <taxon>Streptomyces</taxon>
    </lineage>
</organism>
<dbReference type="EMBL" id="JBJVNI010000004">
    <property type="protein sequence ID" value="MFM9608729.1"/>
    <property type="molecule type" value="Genomic_DNA"/>
</dbReference>